<dbReference type="EMBL" id="GIBP01003731">
    <property type="protein sequence ID" value="NDV32700.1"/>
    <property type="molecule type" value="Transcribed_RNA"/>
</dbReference>
<dbReference type="Pfam" id="PF03666">
    <property type="entry name" value="NPR3"/>
    <property type="match status" value="1"/>
</dbReference>
<dbReference type="GO" id="GO:0010508">
    <property type="term" value="P:positive regulation of autophagy"/>
    <property type="evidence" value="ECO:0007669"/>
    <property type="project" value="TreeGrafter"/>
</dbReference>
<evidence type="ECO:0000256" key="1">
    <source>
        <dbReference type="ARBA" id="ARBA00010546"/>
    </source>
</evidence>
<sequence>MYNIYLVIDRDSPPSFIKMINHIAQQIAVASLYEENRCGYITEEISKMFATREDWFHNIQKDEFPDHQELTKNMLRFSSLARTLCSIFHGLNDEGKIKTHINSSFNLDLSTRDIFHHPDLPLRPYQTILLLDQVENILSSLPLDASPSLKLVLQVAKPIKDFNRLQKETGLPLSQLFRIAAHLVYWGKAKVVVFLTKLNVYTLNPNPPIQSLQSYITQFKQDFPSFDFCATLENFSIPKKLMNHMSRLSANLQPNFVNVVSWLLRHDLLVQVHTYVYLICPVKANQQNPFNSSNEKEIDRTTEACFKLSPIPLTEEEEQFINSLKDETATFVQFKKICPYLRGRHHVEEIMWRENITRDDFNKISEKFSQHLIIVHR</sequence>
<evidence type="ECO:0000313" key="4">
    <source>
        <dbReference type="EMBL" id="NDV32700.1"/>
    </source>
</evidence>
<evidence type="ECO:0000259" key="3">
    <source>
        <dbReference type="Pfam" id="PF24064"/>
    </source>
</evidence>
<dbReference type="GO" id="GO:1990130">
    <property type="term" value="C:GATOR1 complex"/>
    <property type="evidence" value="ECO:0007669"/>
    <property type="project" value="TreeGrafter"/>
</dbReference>
<dbReference type="GO" id="GO:0034198">
    <property type="term" value="P:cellular response to amino acid starvation"/>
    <property type="evidence" value="ECO:0007669"/>
    <property type="project" value="TreeGrafter"/>
</dbReference>
<proteinExistence type="inferred from homology"/>
<dbReference type="InterPro" id="IPR056603">
    <property type="entry name" value="HTH_NPRL3"/>
</dbReference>
<evidence type="ECO:0000256" key="2">
    <source>
        <dbReference type="RuleBase" id="RU368069"/>
    </source>
</evidence>
<dbReference type="PANTHER" id="PTHR13153:SF5">
    <property type="entry name" value="GATOR COMPLEX PROTEIN NPRL3"/>
    <property type="match status" value="1"/>
</dbReference>
<organism evidence="4">
    <name type="scientific">Arcella intermedia</name>
    <dbReference type="NCBI Taxonomy" id="1963864"/>
    <lineage>
        <taxon>Eukaryota</taxon>
        <taxon>Amoebozoa</taxon>
        <taxon>Tubulinea</taxon>
        <taxon>Elardia</taxon>
        <taxon>Arcellinida</taxon>
        <taxon>Sphaerothecina</taxon>
        <taxon>Arcellidae</taxon>
        <taxon>Arcella</taxon>
    </lineage>
</organism>
<feature type="domain" description="GATOR1 complex protein NPRL3 C-terminal HTH" evidence="3">
    <location>
        <begin position="330"/>
        <end position="373"/>
    </location>
</feature>
<protein>
    <recommendedName>
        <fullName evidence="3">GATOR1 complex protein NPRL3 C-terminal HTH domain-containing protein</fullName>
    </recommendedName>
</protein>
<dbReference type="AlphaFoldDB" id="A0A6B2L715"/>
<name>A0A6B2L715_9EUKA</name>
<reference evidence="4" key="1">
    <citation type="journal article" date="2020" name="J. Eukaryot. Microbiol.">
        <title>De novo Sequencing, Assembly and Annotation of the Transcriptome for the Free-Living Testate Amoeba Arcella intermedia.</title>
        <authorList>
            <person name="Ribeiro G.M."/>
            <person name="Porfirio-Sousa A.L."/>
            <person name="Maurer-Alcala X.X."/>
            <person name="Katz L.A."/>
            <person name="Lahr D.J.G."/>
        </authorList>
    </citation>
    <scope>NUCLEOTIDE SEQUENCE</scope>
</reference>
<comment type="similarity">
    <text evidence="1 2">Belongs to the NPR3 family.</text>
</comment>
<dbReference type="GO" id="GO:1904262">
    <property type="term" value="P:negative regulation of TORC1 signaling"/>
    <property type="evidence" value="ECO:0007669"/>
    <property type="project" value="TreeGrafter"/>
</dbReference>
<accession>A0A6B2L715</accession>
<dbReference type="PANTHER" id="PTHR13153">
    <property type="entry name" value="CGTHBA PROTEIN -14 GENE PROTEIN"/>
    <property type="match status" value="1"/>
</dbReference>
<dbReference type="InterPro" id="IPR005365">
    <property type="entry name" value="Npr3"/>
</dbReference>
<dbReference type="Pfam" id="PF24064">
    <property type="entry name" value="HTH_NPRL3"/>
    <property type="match status" value="1"/>
</dbReference>
<dbReference type="GO" id="GO:0038202">
    <property type="term" value="P:TORC1 signaling"/>
    <property type="evidence" value="ECO:0007669"/>
    <property type="project" value="TreeGrafter"/>
</dbReference>